<protein>
    <submittedName>
        <fullName evidence="3">DUF262 domain-containing protein</fullName>
    </submittedName>
</protein>
<organism evidence="3 4">
    <name type="scientific">Mycolicibacterium peregrinum</name>
    <name type="common">Mycobacterium peregrinum</name>
    <dbReference type="NCBI Taxonomy" id="43304"/>
    <lineage>
        <taxon>Bacteria</taxon>
        <taxon>Bacillati</taxon>
        <taxon>Actinomycetota</taxon>
        <taxon>Actinomycetes</taxon>
        <taxon>Mycobacteriales</taxon>
        <taxon>Mycobacteriaceae</taxon>
        <taxon>Mycolicibacterium</taxon>
    </lineage>
</organism>
<dbReference type="PANTHER" id="PTHR37292">
    <property type="entry name" value="VNG6097C"/>
    <property type="match status" value="1"/>
</dbReference>
<keyword evidence="4" id="KW-1185">Reference proteome</keyword>
<feature type="compositionally biased region" description="Basic residues" evidence="1">
    <location>
        <begin position="1"/>
        <end position="14"/>
    </location>
</feature>
<name>A0A4Z0HY43_MYCPR</name>
<dbReference type="PANTHER" id="PTHR37292:SF2">
    <property type="entry name" value="DUF262 DOMAIN-CONTAINING PROTEIN"/>
    <property type="match status" value="1"/>
</dbReference>
<gene>
    <name evidence="3" type="ORF">EJD98_03470</name>
</gene>
<dbReference type="AlphaFoldDB" id="A0A4Z0HY43"/>
<dbReference type="InterPro" id="IPR004919">
    <property type="entry name" value="GmrSD_N"/>
</dbReference>
<dbReference type="EMBL" id="RWKA01000002">
    <property type="protein sequence ID" value="TGB46943.1"/>
    <property type="molecule type" value="Genomic_DNA"/>
</dbReference>
<dbReference type="Proteomes" id="UP000297792">
    <property type="component" value="Unassembled WGS sequence"/>
</dbReference>
<dbReference type="Pfam" id="PF03235">
    <property type="entry name" value="GmrSD_N"/>
    <property type="match status" value="1"/>
</dbReference>
<accession>A0A4Z0HY43</accession>
<evidence type="ECO:0000313" key="4">
    <source>
        <dbReference type="Proteomes" id="UP000297792"/>
    </source>
</evidence>
<proteinExistence type="predicted"/>
<evidence type="ECO:0000259" key="2">
    <source>
        <dbReference type="Pfam" id="PF03235"/>
    </source>
</evidence>
<feature type="region of interest" description="Disordered" evidence="1">
    <location>
        <begin position="1"/>
        <end position="22"/>
    </location>
</feature>
<evidence type="ECO:0000313" key="3">
    <source>
        <dbReference type="EMBL" id="TGB46943.1"/>
    </source>
</evidence>
<comment type="caution">
    <text evidence="3">The sequence shown here is derived from an EMBL/GenBank/DDBJ whole genome shotgun (WGS) entry which is preliminary data.</text>
</comment>
<sequence>MQRAMIRWKTRSRSQHAAGAETPSQLGMFCAQPLLNHSTGARMSIEHATRTLATLITESNSGQVLLPNFQRSYVWRPDDHKSLAASILLGVPCGSLLLVSGKSTDFATRKVGVMHSDAGGLELNCDFLLDGQQRASTIRSIFSDTFKGDWKAAWAETFSALKNRWSMRIVPNEDDLDIFGYKQLHFVGLQPEPDLIADALVQHNIYKTKGLETWFHPAFQSMLGKKERQLAIGVGAAAEGVVPLWEVTESGTADDGPIKVALQRIADDRREELFAAFKDDTLDHEEFADLLRAGETWLDLTEDKVRDRLGDRRAEWIQKVLKVITDPNEFRLGTIELTQDELPKAIAIFEAINRGGSPLTPFDLVTARYARGQSTTSLPEMIQDRIETFDDAVPDALSGSIDRKWNASGGVALVDDALTTAFKSQFLQVLVMLRRLAADSDVEFSVDDIKAQKVLNLSASEIDAGWEAATSAVLAAWRFLQIRCGVKDEGSLRNKLLVLPLALALRGPDVPASTYNKVEYWYWTSVLSDTYTARQNENSVTDTNLLLSWIDGRISNPFASREDRVLNDEGYSNKDTLLRTGEERVGTDVGIYLLQLTMALGGQDILLGRKLNADTDELQDHHLIPLGTATTVGQSTKVIRQGKDGVANLLNSPLNRVYQSSATNQAIGARAIAQYMKDLPASVKSSLYLAVDDDKFLQAQDKEYEDFVRSIMQARYESLRTAVINRLTTLKQ</sequence>
<reference evidence="3 4" key="1">
    <citation type="submission" date="2018-12" db="EMBL/GenBank/DDBJ databases">
        <title>Draft genome sequences of Mycolicibacterium peregrinum isolated from a pig with lymphadenitis and from soil on the same Japanese pig farm.</title>
        <authorList>
            <person name="Komatsu T."/>
            <person name="Ohya K."/>
            <person name="Sawai K."/>
            <person name="Odoi J.O."/>
            <person name="Otsu K."/>
            <person name="Ota A."/>
            <person name="Ito T."/>
            <person name="Kawai M."/>
            <person name="Maruyama F."/>
        </authorList>
    </citation>
    <scope>NUCLEOTIDE SEQUENCE [LARGE SCALE GENOMIC DNA]</scope>
    <source>
        <strain evidence="3 4">138</strain>
    </source>
</reference>
<evidence type="ECO:0000256" key="1">
    <source>
        <dbReference type="SAM" id="MobiDB-lite"/>
    </source>
</evidence>
<feature type="domain" description="GmrSD restriction endonucleases N-terminal" evidence="2">
    <location>
        <begin position="53"/>
        <end position="369"/>
    </location>
</feature>